<organism evidence="1">
    <name type="scientific">Torrey Pines virus</name>
    <dbReference type="NCBI Taxonomy" id="1654361"/>
    <lineage>
        <taxon>Viruses</taxon>
        <taxon>Riboviria</taxon>
        <taxon>Orthornavirae</taxon>
        <taxon>Duplornaviricota</taxon>
        <taxon>Resentoviricetes</taxon>
        <taxon>Reovirales</taxon>
        <taxon>Spinareoviridae</taxon>
        <taxon>Cypovirus</taxon>
    </lineage>
</organism>
<reference evidence="1" key="1">
    <citation type="submission" date="2018-05" db="EMBL/GenBank/DDBJ databases">
        <title>Lack of effect of Wolbachia wMel on the prevalence and abundance of the RNA virome of Drosophila melanogaster.</title>
        <authorList>
            <person name="Shi M."/>
            <person name="White V.L."/>
            <person name="Schlub T."/>
            <person name="Eden J.-S."/>
            <person name="Hoffmann A.A."/>
            <person name="Holmes E.C."/>
        </authorList>
    </citation>
    <scope>NUCLEOTIDE SEQUENCE</scope>
    <source>
        <strain evidence="1">MEL216T</strain>
    </source>
</reference>
<name>A0A2Z4QL06_9REOV</name>
<proteinExistence type="predicted"/>
<dbReference type="EMBL" id="MH384344">
    <property type="protein sequence ID" value="AWY11151.1"/>
    <property type="molecule type" value="Genomic_RNA"/>
</dbReference>
<evidence type="ECO:0000313" key="1">
    <source>
        <dbReference type="EMBL" id="AWY11151.1"/>
    </source>
</evidence>
<sequence length="602" mass="68604">MSTPITCTMLTVYVLPQQNYINNFMSVSPLSTDVKSIRSATMANLLDVKESATEIDILVDHVPISTHLQAYDAFKCEQLSERERLLAMSTERAFHFLLAPENVDNNVIHSICQTSTRIAFSYNCNVCCVTRFYTVYLKMFDTDSTFYLGILPFEYNYNLVRLRPTKDHCNLLCYGQCSSADTLNSDSSGSHLKYPFAVKYDIRTGNIIQASIYLTERTIDNPGCSSGLVSYIHTICRRTSFQNRNRYMKLTSNQITTPATTERHRTEVFRPIFSSCTVRMLRVVNVNVHSFAKHIGGIDFFQNISILYCPMHDFHNSDQAVLLRWQCNAYDIDEGDLPIGLALYGIVRQRKCVAIVSVIHTLALRRPEYRSMAYCLTPVTRSNNLETNLRNAPFQFQRTSLESALYRGSHTALSFNNALRGNFNGARYKKFLSSYEYEVDDAPNLFKGNDYGVNRILLSHIFDALSYNMSPKIVNISKFTYQSDQTELVSSALSYRSFCAGRSLSDPNLEVNFLTSELIMPCGYITTLFNPLLHHHGCISSFSAEQVTFDLCLSFNKEKLKLRQCTPIDYHALSAWHYKCNGCGQKYIDRLTQLVCLSTHTV</sequence>
<accession>A0A2Z4QL06</accession>
<protein>
    <submittedName>
        <fullName evidence="1">Uncharacterized protein</fullName>
    </submittedName>
</protein>